<evidence type="ECO:0000256" key="3">
    <source>
        <dbReference type="PROSITE-ProRule" id="PRU00176"/>
    </source>
</evidence>
<dbReference type="InterPro" id="IPR012677">
    <property type="entry name" value="Nucleotide-bd_a/b_plait_sf"/>
</dbReference>
<dbReference type="PANTHER" id="PTHR23236:SF119">
    <property type="entry name" value="NUCLEAR RNA-BINDING PROTEIN SART-3"/>
    <property type="match status" value="1"/>
</dbReference>
<evidence type="ECO:0000256" key="1">
    <source>
        <dbReference type="ARBA" id="ARBA00022737"/>
    </source>
</evidence>
<dbReference type="PROSITE" id="PS50102">
    <property type="entry name" value="RRM"/>
    <property type="match status" value="1"/>
</dbReference>
<evidence type="ECO:0000259" key="4">
    <source>
        <dbReference type="PROSITE" id="PS50102"/>
    </source>
</evidence>
<feature type="non-terminal residue" evidence="5">
    <location>
        <position position="74"/>
    </location>
</feature>
<keyword evidence="2 3" id="KW-0694">RNA-binding</keyword>
<dbReference type="Proteomes" id="UP000077315">
    <property type="component" value="Unassembled WGS sequence"/>
</dbReference>
<dbReference type="SMART" id="SM00360">
    <property type="entry name" value="RRM"/>
    <property type="match status" value="1"/>
</dbReference>
<evidence type="ECO:0000256" key="2">
    <source>
        <dbReference type="ARBA" id="ARBA00022884"/>
    </source>
</evidence>
<dbReference type="SUPFAM" id="SSF54928">
    <property type="entry name" value="RNA-binding domain, RBD"/>
    <property type="match status" value="1"/>
</dbReference>
<keyword evidence="1" id="KW-0677">Repeat</keyword>
<reference evidence="6" key="1">
    <citation type="submission" date="2015-06" db="EMBL/GenBank/DDBJ databases">
        <title>Expansion of signal transduction pathways in fungi by whole-genome duplication.</title>
        <authorList>
            <consortium name="DOE Joint Genome Institute"/>
            <person name="Corrochano L.M."/>
            <person name="Kuo A."/>
            <person name="Marcet-Houben M."/>
            <person name="Polaino S."/>
            <person name="Salamov A."/>
            <person name="Villalobos J.M."/>
            <person name="Alvarez M.I."/>
            <person name="Avalos J."/>
            <person name="Benito E.P."/>
            <person name="Benoit I."/>
            <person name="Burger G."/>
            <person name="Camino L.P."/>
            <person name="Canovas D."/>
            <person name="Cerda-Olmedo E."/>
            <person name="Cheng J.-F."/>
            <person name="Dominguez A."/>
            <person name="Elias M."/>
            <person name="Eslava A.P."/>
            <person name="Glaser F."/>
            <person name="Grimwood J."/>
            <person name="Gutierrez G."/>
            <person name="Heitman J."/>
            <person name="Henrissat B."/>
            <person name="Iturriaga E.A."/>
            <person name="Lang B.F."/>
            <person name="Lavin J.L."/>
            <person name="Lee S."/>
            <person name="Li W."/>
            <person name="Lindquist E."/>
            <person name="Lopez-Garcia S."/>
            <person name="Luque E.M."/>
            <person name="Marcos A.T."/>
            <person name="Martin J."/>
            <person name="McCluskey K."/>
            <person name="Medina H.R."/>
            <person name="Miralles-Duran A."/>
            <person name="Miyazaki A."/>
            <person name="Munoz-Torres E."/>
            <person name="Oguiza J.A."/>
            <person name="Ohm R."/>
            <person name="Olmedo M."/>
            <person name="Orejas M."/>
            <person name="Ortiz-Castellanos L."/>
            <person name="Pisabarro A.G."/>
            <person name="Rodriguez-Romero J."/>
            <person name="Ruiz-Herrera J."/>
            <person name="Ruiz-Vazquez R."/>
            <person name="Sanz C."/>
            <person name="Schackwitz W."/>
            <person name="Schmutz J."/>
            <person name="Shahriari M."/>
            <person name="Shelest E."/>
            <person name="Silva-Franco F."/>
            <person name="Soanes D."/>
            <person name="Syed K."/>
            <person name="Tagua V.G."/>
            <person name="Talbot N.J."/>
            <person name="Thon M."/>
            <person name="De vries R.P."/>
            <person name="Wiebenga A."/>
            <person name="Yadav J.S."/>
            <person name="Braun E.L."/>
            <person name="Baker S."/>
            <person name="Garre V."/>
            <person name="Horwitz B."/>
            <person name="Torres-Martinez S."/>
            <person name="Idnurm A."/>
            <person name="Herrera-Estrella A."/>
            <person name="Gabaldon T."/>
            <person name="Grigoriev I.V."/>
        </authorList>
    </citation>
    <scope>NUCLEOTIDE SEQUENCE [LARGE SCALE GENOMIC DNA]</scope>
    <source>
        <strain evidence="6">NRRL 1555(-)</strain>
    </source>
</reference>
<evidence type="ECO:0000313" key="6">
    <source>
        <dbReference type="Proteomes" id="UP000077315"/>
    </source>
</evidence>
<name>A0A162UGQ7_PHYB8</name>
<dbReference type="STRING" id="763407.A0A162UGQ7"/>
<dbReference type="GeneID" id="29004822"/>
<dbReference type="Gene3D" id="3.30.70.330">
    <property type="match status" value="1"/>
</dbReference>
<proteinExistence type="predicted"/>
<dbReference type="AlphaFoldDB" id="A0A162UGQ7"/>
<feature type="domain" description="RRM" evidence="4">
    <location>
        <begin position="1"/>
        <end position="74"/>
    </location>
</feature>
<dbReference type="EMBL" id="KV440976">
    <property type="protein sequence ID" value="OAD76112.1"/>
    <property type="molecule type" value="Genomic_DNA"/>
</dbReference>
<dbReference type="RefSeq" id="XP_018294152.1">
    <property type="nucleotide sequence ID" value="XM_018443917.1"/>
</dbReference>
<dbReference type="InParanoid" id="A0A162UGQ7"/>
<dbReference type="PANTHER" id="PTHR23236">
    <property type="entry name" value="EUKARYOTIC TRANSLATION INITIATION FACTOR 4B/4H"/>
    <property type="match status" value="1"/>
</dbReference>
<keyword evidence="6" id="KW-1185">Reference proteome</keyword>
<dbReference type="OrthoDB" id="439808at2759"/>
<gene>
    <name evidence="5" type="ORF">PHYBLDRAFT_95552</name>
</gene>
<organism evidence="5 6">
    <name type="scientific">Phycomyces blakesleeanus (strain ATCC 8743b / DSM 1359 / FGSC 10004 / NBRC 33097 / NRRL 1555)</name>
    <dbReference type="NCBI Taxonomy" id="763407"/>
    <lineage>
        <taxon>Eukaryota</taxon>
        <taxon>Fungi</taxon>
        <taxon>Fungi incertae sedis</taxon>
        <taxon>Mucoromycota</taxon>
        <taxon>Mucoromycotina</taxon>
        <taxon>Mucoromycetes</taxon>
        <taxon>Mucorales</taxon>
        <taxon>Phycomycetaceae</taxon>
        <taxon>Phycomyces</taxon>
    </lineage>
</organism>
<evidence type="ECO:0000313" key="5">
    <source>
        <dbReference type="EMBL" id="OAD76112.1"/>
    </source>
</evidence>
<dbReference type="VEuPathDB" id="FungiDB:PHYBLDRAFT_95552"/>
<dbReference type="InterPro" id="IPR035979">
    <property type="entry name" value="RBD_domain_sf"/>
</dbReference>
<feature type="non-terminal residue" evidence="5">
    <location>
        <position position="1"/>
    </location>
</feature>
<dbReference type="Pfam" id="PF00076">
    <property type="entry name" value="RRM_1"/>
    <property type="match status" value="1"/>
</dbReference>
<dbReference type="GO" id="GO:0003723">
    <property type="term" value="F:RNA binding"/>
    <property type="evidence" value="ECO:0007669"/>
    <property type="project" value="UniProtKB-UniRule"/>
</dbReference>
<sequence length="74" mass="8240">YTIWVGGLNYAATADDLRSHFAECGSIVDVRLRMDNDTGKSRGFAHIDFNDKAAHQAALNMNESEHMGRSLRVD</sequence>
<accession>A0A162UGQ7</accession>
<dbReference type="InterPro" id="IPR000504">
    <property type="entry name" value="RRM_dom"/>
</dbReference>
<protein>
    <recommendedName>
        <fullName evidence="4">RRM domain-containing protein</fullName>
    </recommendedName>
</protein>